<comment type="caution">
    <text evidence="2">The sequence shown here is derived from an EMBL/GenBank/DDBJ whole genome shotgun (WGS) entry which is preliminary data.</text>
</comment>
<reference evidence="2" key="1">
    <citation type="journal article" date="2015" name="Nature">
        <title>Complex archaea that bridge the gap between prokaryotes and eukaryotes.</title>
        <authorList>
            <person name="Spang A."/>
            <person name="Saw J.H."/>
            <person name="Jorgensen S.L."/>
            <person name="Zaremba-Niedzwiedzka K."/>
            <person name="Martijn J."/>
            <person name="Lind A.E."/>
            <person name="van Eijk R."/>
            <person name="Schleper C."/>
            <person name="Guy L."/>
            <person name="Ettema T.J."/>
        </authorList>
    </citation>
    <scope>NUCLEOTIDE SEQUENCE</scope>
</reference>
<accession>A0A0F9BQU5</accession>
<dbReference type="EMBL" id="LAZR01048014">
    <property type="protein sequence ID" value="KKK92889.1"/>
    <property type="molecule type" value="Genomic_DNA"/>
</dbReference>
<evidence type="ECO:0000256" key="1">
    <source>
        <dbReference type="SAM" id="Phobius"/>
    </source>
</evidence>
<feature type="transmembrane region" description="Helical" evidence="1">
    <location>
        <begin position="6"/>
        <end position="26"/>
    </location>
</feature>
<dbReference type="AlphaFoldDB" id="A0A0F9BQU5"/>
<sequence>MTADYLFVALGFACVLSIVWMSYVAVVTIRSIRPYRGTWQDDLFDEGRGEL</sequence>
<keyword evidence="1" id="KW-1133">Transmembrane helix</keyword>
<proteinExistence type="predicted"/>
<keyword evidence="1" id="KW-0472">Membrane</keyword>
<gene>
    <name evidence="2" type="ORF">LCGC14_2698400</name>
</gene>
<keyword evidence="1" id="KW-0812">Transmembrane</keyword>
<protein>
    <submittedName>
        <fullName evidence="2">Uncharacterized protein</fullName>
    </submittedName>
</protein>
<organism evidence="2">
    <name type="scientific">marine sediment metagenome</name>
    <dbReference type="NCBI Taxonomy" id="412755"/>
    <lineage>
        <taxon>unclassified sequences</taxon>
        <taxon>metagenomes</taxon>
        <taxon>ecological metagenomes</taxon>
    </lineage>
</organism>
<evidence type="ECO:0000313" key="2">
    <source>
        <dbReference type="EMBL" id="KKK92889.1"/>
    </source>
</evidence>
<name>A0A0F9BQU5_9ZZZZ</name>